<evidence type="ECO:0000259" key="2">
    <source>
        <dbReference type="Pfam" id="PF13439"/>
    </source>
</evidence>
<name>A0ABT3CY40_9BACT</name>
<feature type="domain" description="Glycosyltransferase subfamily 4-like N-terminal" evidence="2">
    <location>
        <begin position="16"/>
        <end position="190"/>
    </location>
</feature>
<dbReference type="Pfam" id="PF13439">
    <property type="entry name" value="Glyco_transf_4"/>
    <property type="match status" value="1"/>
</dbReference>
<protein>
    <submittedName>
        <fullName evidence="3">Glycosyltransferase family 4 protein</fullName>
    </submittedName>
</protein>
<dbReference type="InterPro" id="IPR028098">
    <property type="entry name" value="Glyco_trans_4-like_N"/>
</dbReference>
<dbReference type="InterPro" id="IPR001296">
    <property type="entry name" value="Glyco_trans_1"/>
</dbReference>
<organism evidence="3 4">
    <name type="scientific">Reichenbachiella ulvae</name>
    <dbReference type="NCBI Taxonomy" id="2980104"/>
    <lineage>
        <taxon>Bacteria</taxon>
        <taxon>Pseudomonadati</taxon>
        <taxon>Bacteroidota</taxon>
        <taxon>Cytophagia</taxon>
        <taxon>Cytophagales</taxon>
        <taxon>Reichenbachiellaceae</taxon>
        <taxon>Reichenbachiella</taxon>
    </lineage>
</organism>
<comment type="caution">
    <text evidence="3">The sequence shown here is derived from an EMBL/GenBank/DDBJ whole genome shotgun (WGS) entry which is preliminary data.</text>
</comment>
<accession>A0ABT3CY40</accession>
<dbReference type="Proteomes" id="UP001300692">
    <property type="component" value="Unassembled WGS sequence"/>
</dbReference>
<dbReference type="RefSeq" id="WP_264139409.1">
    <property type="nucleotide sequence ID" value="NZ_JAOYOD010000001.1"/>
</dbReference>
<keyword evidence="4" id="KW-1185">Reference proteome</keyword>
<proteinExistence type="predicted"/>
<dbReference type="SUPFAM" id="SSF53756">
    <property type="entry name" value="UDP-Glycosyltransferase/glycogen phosphorylase"/>
    <property type="match status" value="1"/>
</dbReference>
<dbReference type="PANTHER" id="PTHR45947">
    <property type="entry name" value="SULFOQUINOVOSYL TRANSFERASE SQD2"/>
    <property type="match status" value="1"/>
</dbReference>
<dbReference type="Pfam" id="PF00534">
    <property type="entry name" value="Glycos_transf_1"/>
    <property type="match status" value="1"/>
</dbReference>
<dbReference type="EMBL" id="JAOYOD010000001">
    <property type="protein sequence ID" value="MCV9388537.1"/>
    <property type="molecule type" value="Genomic_DNA"/>
</dbReference>
<dbReference type="PANTHER" id="PTHR45947:SF3">
    <property type="entry name" value="SULFOQUINOVOSYL TRANSFERASE SQD2"/>
    <property type="match status" value="1"/>
</dbReference>
<dbReference type="InterPro" id="IPR050194">
    <property type="entry name" value="Glycosyltransferase_grp1"/>
</dbReference>
<evidence type="ECO:0000313" key="4">
    <source>
        <dbReference type="Proteomes" id="UP001300692"/>
    </source>
</evidence>
<reference evidence="3 4" key="1">
    <citation type="submission" date="2022-10" db="EMBL/GenBank/DDBJ databases">
        <title>Comparative genomics and taxonomic characterization of three novel marine species of genus Reichenbachiella exhibiting antioxidant and polysaccharide degradation activities.</title>
        <authorList>
            <person name="Muhammad N."/>
            <person name="Lee Y.-J."/>
            <person name="Ko J."/>
            <person name="Kim S.-G."/>
        </authorList>
    </citation>
    <scope>NUCLEOTIDE SEQUENCE [LARGE SCALE GENOMIC DNA]</scope>
    <source>
        <strain evidence="3 4">ABR2-5</strain>
    </source>
</reference>
<dbReference type="Gene3D" id="3.40.50.2000">
    <property type="entry name" value="Glycogen Phosphorylase B"/>
    <property type="match status" value="2"/>
</dbReference>
<feature type="domain" description="Glycosyl transferase family 1" evidence="1">
    <location>
        <begin position="197"/>
        <end position="359"/>
    </location>
</feature>
<gene>
    <name evidence="3" type="ORF">N7U62_17765</name>
</gene>
<sequence>MRVLYFHQHFKTPYEGGSIRSYLLAKALLDKGHEVIMITAHNAPREEKNVDGIQVIYLHVPYDNTYKFWRRVWAFLAYTVRSCILSTRIKSIDCCYIMTTPLTTGLIGAFNRLFLKRNYFFEVGDLWPLVPIEMEFIKSWPLKKLTHWFEGYFYRKSIGNIGMSPPISDYIKSKAPEVPLETIYNISDCELFQPNYKGERKGKFTICYTGTFGLANDLTRIIHIAENIQSEPVQFIFIGAGADKPMIEEMVQERQLENVEIRSFSDKLEMARILEQSDAMFISFANYNSLFTGSPNKLFDGLAAGKLIITNFDGWIGDLITKENCGFHFEHNSSIDFMAKLRPFIVDQSHLVNYQKNARTLAEKRFDLKLQSQRFISFIEESVIRS</sequence>
<dbReference type="CDD" id="cd03794">
    <property type="entry name" value="GT4_WbuB-like"/>
    <property type="match status" value="1"/>
</dbReference>
<evidence type="ECO:0000259" key="1">
    <source>
        <dbReference type="Pfam" id="PF00534"/>
    </source>
</evidence>
<evidence type="ECO:0000313" key="3">
    <source>
        <dbReference type="EMBL" id="MCV9388537.1"/>
    </source>
</evidence>